<evidence type="ECO:0000313" key="2">
    <source>
        <dbReference type="Proteomes" id="UP000595663"/>
    </source>
</evidence>
<evidence type="ECO:0000313" key="1">
    <source>
        <dbReference type="EMBL" id="BBB26608.1"/>
    </source>
</evidence>
<dbReference type="OrthoDB" id="1450972at2"/>
<dbReference type="KEGG" id="ajp:AMJAP_2017"/>
<organism evidence="1 2">
    <name type="scientific">Amphritea japonica ATCC BAA-1530</name>
    <dbReference type="NCBI Taxonomy" id="1278309"/>
    <lineage>
        <taxon>Bacteria</taxon>
        <taxon>Pseudomonadati</taxon>
        <taxon>Pseudomonadota</taxon>
        <taxon>Gammaproteobacteria</taxon>
        <taxon>Oceanospirillales</taxon>
        <taxon>Oceanospirillaceae</taxon>
        <taxon>Amphritea</taxon>
    </lineage>
</organism>
<name>A0A7R6PNF5_9GAMM</name>
<dbReference type="AlphaFoldDB" id="A0A7R6PNF5"/>
<sequence length="78" mass="8918">MKTMSCIQLGGACELEFKANTFEEIAQLSKQHGMEMFKAQDEAHLAAMEKMQALMQNPDEMTQWFESKRAEFNALPTD</sequence>
<dbReference type="EMBL" id="AP014545">
    <property type="protein sequence ID" value="BBB26608.1"/>
    <property type="molecule type" value="Genomic_DNA"/>
</dbReference>
<evidence type="ECO:0008006" key="3">
    <source>
        <dbReference type="Google" id="ProtNLM"/>
    </source>
</evidence>
<protein>
    <recommendedName>
        <fullName evidence="3">DUF1059 domain-containing protein</fullName>
    </recommendedName>
</protein>
<proteinExistence type="predicted"/>
<gene>
    <name evidence="1" type="ORF">AMJAP_2017</name>
</gene>
<reference evidence="1 2" key="1">
    <citation type="journal article" date="2008" name="Int. J. Syst. Evol. Microbiol.">
        <title>Amphritea japonica sp. nov. and Amphritea balenae sp. nov., isolated from the sediment adjacent to sperm whale carcasses off Kagoshima, Japan.</title>
        <authorList>
            <person name="Miyazaki M."/>
            <person name="Nogi Y."/>
            <person name="Fujiwara Y."/>
            <person name="Kawato M."/>
            <person name="Nagahama T."/>
            <person name="Kubokawa K."/>
            <person name="Horikoshi K."/>
        </authorList>
    </citation>
    <scope>NUCLEOTIDE SEQUENCE [LARGE SCALE GENOMIC DNA]</scope>
    <source>
        <strain evidence="1 2">ATCC BAA-1530</strain>
    </source>
</reference>
<dbReference type="Proteomes" id="UP000595663">
    <property type="component" value="Chromosome"/>
</dbReference>
<keyword evidence="2" id="KW-1185">Reference proteome</keyword>
<accession>A0A7R6PNF5</accession>